<name>A0A6C0AGB7_9ZZZZ</name>
<organism evidence="1">
    <name type="scientific">viral metagenome</name>
    <dbReference type="NCBI Taxonomy" id="1070528"/>
    <lineage>
        <taxon>unclassified sequences</taxon>
        <taxon>metagenomes</taxon>
        <taxon>organismal metagenomes</taxon>
    </lineage>
</organism>
<sequence>MEPRKWNQENGTKKMEPRKWNHSVCGNLKAIGSFGNSFLHLT</sequence>
<evidence type="ECO:0000313" key="1">
    <source>
        <dbReference type="EMBL" id="QHS78381.1"/>
    </source>
</evidence>
<proteinExistence type="predicted"/>
<dbReference type="EMBL" id="MN740596">
    <property type="protein sequence ID" value="QHS78381.1"/>
    <property type="molecule type" value="Genomic_DNA"/>
</dbReference>
<accession>A0A6C0AGB7</accession>
<dbReference type="AlphaFoldDB" id="A0A6C0AGB7"/>
<protein>
    <submittedName>
        <fullName evidence="1">Uncharacterized protein</fullName>
    </submittedName>
</protein>
<reference evidence="1" key="1">
    <citation type="journal article" date="2020" name="Nature">
        <title>Giant virus diversity and host interactions through global metagenomics.</title>
        <authorList>
            <person name="Schulz F."/>
            <person name="Roux S."/>
            <person name="Paez-Espino D."/>
            <person name="Jungbluth S."/>
            <person name="Walsh D.A."/>
            <person name="Denef V.J."/>
            <person name="McMahon K.D."/>
            <person name="Konstantinidis K.T."/>
            <person name="Eloe-Fadrosh E.A."/>
            <person name="Kyrpides N.C."/>
            <person name="Woyke T."/>
        </authorList>
    </citation>
    <scope>NUCLEOTIDE SEQUENCE</scope>
    <source>
        <strain evidence="1">GVMAG-S-1021933-23</strain>
    </source>
</reference>